<dbReference type="Gene3D" id="1.10.10.1140">
    <property type="entry name" value="Glutamine-dependent NAD+ synthetase, C-terminal domain"/>
    <property type="match status" value="1"/>
</dbReference>
<evidence type="ECO:0000256" key="8">
    <source>
        <dbReference type="PIRNR" id="PIRNR006630"/>
    </source>
</evidence>
<sequence length="632" mass="69062">MKDGFFRIAAATPVIRVADCRHNGSAVIDLMREAEQQQAGVVVFPELCLTGYTCGDLFRDNTLIAGAEAALSRILHETRGMRIIAVIGVPVALNAELYNTAAVIHQGRILGLAAKRSIPNYSEFYEARHFSPAPAACEVTLCGQAVPMGGDLIFRCVSIPELVLGVEICEDLWMPEPPSANLASCGATVILNPSASDEVIGKPSYRRALVTGQSARLIAAYAYADAGEGESSTDMVFSGHNLIAENGALLAEAPLFTTGLTCADVDLQRLIQERRRMTTWQNGRRCTAIEFDLAPAPLELRRTFPCLPFVPSDSSDLYDRCELILTMQAEGLKTRLRHTGGKSAVIGLSGGLDSTLALLVTVRAFDSLRLPRTGITAVSMPGFGTTSRTKNNASGLAESLGVSFREISIAAAVEQHFKDIGHDPQVHDVTYENSQARERTQVLMDIANQTGGIVIGTGDLSELALGWATYNGDHMSMYGVNASIPKTLVRHLVRHAAENSVPGVRELLLDILDTPVSPELLPPVNGKISQKTEDLVGPYELHDFFLFYMLRFGFRPKKIYRMARMAFAGAYDDETIKKWLLIFYRRFFAQQFKRSCLPDGPKVGTVTLSPRGDFRMPSDASSRLWLDEIESL</sequence>
<feature type="active site" description="Nucleophile; for glutaminase activity" evidence="7">
    <location>
        <position position="169"/>
    </location>
</feature>
<dbReference type="Proteomes" id="UP000754750">
    <property type="component" value="Unassembled WGS sequence"/>
</dbReference>
<dbReference type="SUPFAM" id="SSF56317">
    <property type="entry name" value="Carbon-nitrogen hydrolase"/>
    <property type="match status" value="1"/>
</dbReference>
<comment type="function">
    <text evidence="7">Catalyzes the ATP-dependent amidation of deamido-NAD to form NAD. Uses L-glutamine as a nitrogen source.</text>
</comment>
<evidence type="ECO:0000256" key="2">
    <source>
        <dbReference type="ARBA" id="ARBA00007145"/>
    </source>
</evidence>
<keyword evidence="5 7" id="KW-0067">ATP-binding</keyword>
<dbReference type="GO" id="GO:0008795">
    <property type="term" value="F:NAD+ synthase activity"/>
    <property type="evidence" value="ECO:0007669"/>
    <property type="project" value="UniProtKB-UniRule"/>
</dbReference>
<feature type="binding site" evidence="7">
    <location>
        <position position="462"/>
    </location>
    <ligand>
        <name>deamido-NAD(+)</name>
        <dbReference type="ChEBI" id="CHEBI:58437"/>
        <note>ligand shared between two neighboring subunits</note>
    </ligand>
</feature>
<evidence type="ECO:0000256" key="3">
    <source>
        <dbReference type="ARBA" id="ARBA00022598"/>
    </source>
</evidence>
<feature type="binding site" evidence="7">
    <location>
        <begin position="467"/>
        <end position="470"/>
    </location>
    <ligand>
        <name>deamido-NAD(+)</name>
        <dbReference type="ChEBI" id="CHEBI:58437"/>
        <note>ligand shared between two neighboring subunits</note>
    </ligand>
</feature>
<dbReference type="InterPro" id="IPR022310">
    <property type="entry name" value="NAD/GMP_synthase"/>
</dbReference>
<dbReference type="NCBIfam" id="TIGR00552">
    <property type="entry name" value="nadE"/>
    <property type="match status" value="1"/>
</dbReference>
<dbReference type="GO" id="GO:0005737">
    <property type="term" value="C:cytoplasm"/>
    <property type="evidence" value="ECO:0007669"/>
    <property type="project" value="InterPro"/>
</dbReference>
<dbReference type="Gene3D" id="3.60.110.10">
    <property type="entry name" value="Carbon-nitrogen hydrolase"/>
    <property type="match status" value="1"/>
</dbReference>
<feature type="binding site" evidence="7">
    <location>
        <begin position="347"/>
        <end position="354"/>
    </location>
    <ligand>
        <name>ATP</name>
        <dbReference type="ChEBI" id="CHEBI:30616"/>
    </ligand>
</feature>
<feature type="domain" description="CN hydrolase" evidence="10">
    <location>
        <begin position="6"/>
        <end position="267"/>
    </location>
</feature>
<dbReference type="EC" id="6.3.5.1" evidence="7 8"/>
<reference evidence="11" key="1">
    <citation type="submission" date="2019-04" db="EMBL/GenBank/DDBJ databases">
        <title>Evolution of Biomass-Degrading Anaerobic Consortia Revealed by Metagenomics.</title>
        <authorList>
            <person name="Peng X."/>
        </authorList>
    </citation>
    <scope>NUCLEOTIDE SEQUENCE</scope>
    <source>
        <strain evidence="11">SIG551</strain>
    </source>
</reference>
<evidence type="ECO:0000256" key="4">
    <source>
        <dbReference type="ARBA" id="ARBA00022741"/>
    </source>
</evidence>
<dbReference type="Pfam" id="PF02540">
    <property type="entry name" value="NAD_synthase"/>
    <property type="match status" value="1"/>
</dbReference>
<dbReference type="NCBIfam" id="NF002730">
    <property type="entry name" value="PRK02628.1"/>
    <property type="match status" value="1"/>
</dbReference>
<dbReference type="InterPro" id="IPR003694">
    <property type="entry name" value="NAD_synthase"/>
</dbReference>
<evidence type="ECO:0000313" key="12">
    <source>
        <dbReference type="Proteomes" id="UP000754750"/>
    </source>
</evidence>
<dbReference type="GO" id="GO:0005524">
    <property type="term" value="F:ATP binding"/>
    <property type="evidence" value="ECO:0007669"/>
    <property type="project" value="UniProtKB-UniRule"/>
</dbReference>
<dbReference type="GO" id="GO:0003952">
    <property type="term" value="F:NAD+ synthase (glutamine-hydrolyzing) activity"/>
    <property type="evidence" value="ECO:0007669"/>
    <property type="project" value="UniProtKB-UniRule"/>
</dbReference>
<dbReference type="PROSITE" id="PS50263">
    <property type="entry name" value="CN_HYDROLASE"/>
    <property type="match status" value="1"/>
</dbReference>
<dbReference type="GO" id="GO:0004359">
    <property type="term" value="F:glutaminase activity"/>
    <property type="evidence" value="ECO:0007669"/>
    <property type="project" value="InterPro"/>
</dbReference>
<organism evidence="11 12">
    <name type="scientific">Faecalispora sporosphaeroides</name>
    <dbReference type="NCBI Taxonomy" id="1549"/>
    <lineage>
        <taxon>Bacteria</taxon>
        <taxon>Bacillati</taxon>
        <taxon>Bacillota</taxon>
        <taxon>Clostridia</taxon>
        <taxon>Eubacteriales</taxon>
        <taxon>Oscillospiraceae</taxon>
        <taxon>Faecalispora</taxon>
    </lineage>
</organism>
<dbReference type="InterPro" id="IPR041856">
    <property type="entry name" value="NAD+_synth_C"/>
</dbReference>
<accession>A0A928KXN8</accession>
<dbReference type="HAMAP" id="MF_02090">
    <property type="entry name" value="NadE_glutamine_dep"/>
    <property type="match status" value="1"/>
</dbReference>
<feature type="active site" description="Proton acceptor; for glutaminase activity" evidence="7">
    <location>
        <position position="46"/>
    </location>
</feature>
<name>A0A928KXN8_9FIRM</name>
<dbReference type="SUPFAM" id="SSF52402">
    <property type="entry name" value="Adenine nucleotide alpha hydrolases-like"/>
    <property type="match status" value="1"/>
</dbReference>
<dbReference type="Pfam" id="PF00795">
    <property type="entry name" value="CN_hydrolase"/>
    <property type="match status" value="1"/>
</dbReference>
<feature type="binding site" evidence="7">
    <location>
        <position position="196"/>
    </location>
    <ligand>
        <name>L-glutamine</name>
        <dbReference type="ChEBI" id="CHEBI:58359"/>
    </ligand>
</feature>
<dbReference type="FunFam" id="1.10.10.1140:FF:000001">
    <property type="entry name" value="Glutamine-dependent NAD(+) synthetase"/>
    <property type="match status" value="1"/>
</dbReference>
<evidence type="ECO:0000313" key="11">
    <source>
        <dbReference type="EMBL" id="MBE6833965.1"/>
    </source>
</evidence>
<evidence type="ECO:0000259" key="10">
    <source>
        <dbReference type="PROSITE" id="PS50263"/>
    </source>
</evidence>
<evidence type="ECO:0000256" key="9">
    <source>
        <dbReference type="RuleBase" id="RU003811"/>
    </source>
</evidence>
<feature type="binding site" evidence="7">
    <location>
        <position position="202"/>
    </location>
    <ligand>
        <name>L-glutamine</name>
        <dbReference type="ChEBI" id="CHEBI:58359"/>
    </ligand>
</feature>
<proteinExistence type="inferred from homology"/>
<dbReference type="Gene3D" id="3.40.50.620">
    <property type="entry name" value="HUPs"/>
    <property type="match status" value="1"/>
</dbReference>
<evidence type="ECO:0000256" key="7">
    <source>
        <dbReference type="HAMAP-Rule" id="MF_02090"/>
    </source>
</evidence>
<dbReference type="InterPro" id="IPR014729">
    <property type="entry name" value="Rossmann-like_a/b/a_fold"/>
</dbReference>
<dbReference type="PANTHER" id="PTHR23090:SF9">
    <property type="entry name" value="GLUTAMINE-DEPENDENT NAD(+) SYNTHETASE"/>
    <property type="match status" value="1"/>
</dbReference>
<feature type="binding site" evidence="7">
    <location>
        <position position="457"/>
    </location>
    <ligand>
        <name>ATP</name>
        <dbReference type="ChEBI" id="CHEBI:30616"/>
    </ligand>
</feature>
<feature type="binding site" evidence="7">
    <location>
        <position position="433"/>
    </location>
    <ligand>
        <name>deamido-NAD(+)</name>
        <dbReference type="ChEBI" id="CHEBI:58437"/>
        <note>ligand shared between two neighboring subunits</note>
    </ligand>
</feature>
<dbReference type="CDD" id="cd07570">
    <property type="entry name" value="GAT_Gln-NAD-synth"/>
    <property type="match status" value="1"/>
</dbReference>
<keyword evidence="6 7" id="KW-0520">NAD</keyword>
<comment type="similarity">
    <text evidence="2 7 8">In the C-terminal section; belongs to the NAD synthetase family.</text>
</comment>
<comment type="catalytic activity">
    <reaction evidence="7 8">
        <text>deamido-NAD(+) + L-glutamine + ATP + H2O = L-glutamate + AMP + diphosphate + NAD(+) + H(+)</text>
        <dbReference type="Rhea" id="RHEA:24384"/>
        <dbReference type="ChEBI" id="CHEBI:15377"/>
        <dbReference type="ChEBI" id="CHEBI:15378"/>
        <dbReference type="ChEBI" id="CHEBI:29985"/>
        <dbReference type="ChEBI" id="CHEBI:30616"/>
        <dbReference type="ChEBI" id="CHEBI:33019"/>
        <dbReference type="ChEBI" id="CHEBI:57540"/>
        <dbReference type="ChEBI" id="CHEBI:58359"/>
        <dbReference type="ChEBI" id="CHEBI:58437"/>
        <dbReference type="ChEBI" id="CHEBI:456215"/>
        <dbReference type="EC" id="6.3.5.1"/>
    </reaction>
</comment>
<comment type="caution">
    <text evidence="11">The sequence shown here is derived from an EMBL/GenBank/DDBJ whole genome shotgun (WGS) entry which is preliminary data.</text>
</comment>
<dbReference type="CDD" id="cd00553">
    <property type="entry name" value="NAD_synthase"/>
    <property type="match status" value="1"/>
</dbReference>
<feature type="binding site" evidence="7">
    <location>
        <position position="121"/>
    </location>
    <ligand>
        <name>L-glutamine</name>
        <dbReference type="ChEBI" id="CHEBI:58359"/>
    </ligand>
</feature>
<dbReference type="PANTHER" id="PTHR23090">
    <property type="entry name" value="NH 3 /GLUTAMINE-DEPENDENT NAD + SYNTHETASE"/>
    <property type="match status" value="1"/>
</dbReference>
<dbReference type="AlphaFoldDB" id="A0A928KXN8"/>
<keyword evidence="4 7" id="KW-0547">Nucleotide-binding</keyword>
<gene>
    <name evidence="7" type="primary">nadE</name>
    <name evidence="11" type="ORF">E7512_10405</name>
</gene>
<feature type="active site" description="For glutaminase activity" evidence="7">
    <location>
        <position position="115"/>
    </location>
</feature>
<dbReference type="InterPro" id="IPR003010">
    <property type="entry name" value="C-N_Hydrolase"/>
</dbReference>
<dbReference type="InterPro" id="IPR014445">
    <property type="entry name" value="Gln-dep_NAD_synthase"/>
</dbReference>
<dbReference type="PIRSF" id="PIRSF006630">
    <property type="entry name" value="NADS_GAT"/>
    <property type="match status" value="1"/>
</dbReference>
<feature type="binding site" evidence="7">
    <location>
        <position position="593"/>
    </location>
    <ligand>
        <name>deamido-NAD(+)</name>
        <dbReference type="ChEBI" id="CHEBI:58437"/>
        <note>ligand shared between two neighboring subunits</note>
    </ligand>
</feature>
<evidence type="ECO:0000256" key="6">
    <source>
        <dbReference type="ARBA" id="ARBA00023027"/>
    </source>
</evidence>
<comment type="similarity">
    <text evidence="9">Belongs to the NAD synthetase family.</text>
</comment>
<keyword evidence="3 7" id="KW-0436">Ligase</keyword>
<dbReference type="GO" id="GO:0009435">
    <property type="term" value="P:NAD+ biosynthetic process"/>
    <property type="evidence" value="ECO:0007669"/>
    <property type="project" value="UniProtKB-UniRule"/>
</dbReference>
<evidence type="ECO:0000256" key="5">
    <source>
        <dbReference type="ARBA" id="ARBA00022840"/>
    </source>
</evidence>
<dbReference type="InterPro" id="IPR036526">
    <property type="entry name" value="C-N_Hydrolase_sf"/>
</dbReference>
<dbReference type="EMBL" id="SVNY01000005">
    <property type="protein sequence ID" value="MBE6833965.1"/>
    <property type="molecule type" value="Genomic_DNA"/>
</dbReference>
<dbReference type="RefSeq" id="WP_326840617.1">
    <property type="nucleotide sequence ID" value="NZ_SVNY01000005.1"/>
</dbReference>
<comment type="pathway">
    <text evidence="1 7 8">Cofactor biosynthesis; NAD(+) biosynthesis; NAD(+) from deamido-NAD(+) (L-Gln route): step 1/1.</text>
</comment>
<evidence type="ECO:0000256" key="1">
    <source>
        <dbReference type="ARBA" id="ARBA00005188"/>
    </source>
</evidence>
<protein>
    <recommendedName>
        <fullName evidence="7 8">Glutamine-dependent NAD(+) synthetase</fullName>
        <ecNumber evidence="7 8">6.3.5.1</ecNumber>
    </recommendedName>
    <alternativeName>
        <fullName evidence="7 8">NAD(+) synthase [glutamine-hydrolyzing]</fullName>
    </alternativeName>
</protein>